<proteinExistence type="predicted"/>
<sequence length="452" mass="51098">MNRGKSIFVQIPSYRDPQLLPTLLDMIETASFPGLLHISICWQHGTEEGTSGLASVGLEYRETEVGGIYPVHIYHKNGATIDVIDVHYSHSKGCGWARHLAQSRYRGETYNLQIDSHHRFSDQWDVKMGDLLELLRSRTPKPLITGHPPDFNPATYPLDRQEYTSGIVFDCFSPTGVVKLRSIRLPPRPEGSVAFRAKFIAGGFIFSDGTFVSDVMSDPDQFFCTEEISLSLRAFTHGYDFFHPYETMLWHQYHNLAQKVWDDHSEAQVSEGVLEKSARSRSLAALQKTLTLLEISLDPTPNDPGKFGLGSIRTLPEYERYVGLSFRNRAVQPDSLTPHEPDASLSLLDRIDWELRLIYFRTVRISVHLASDHHRHPTSVLVSCHSADGSVHSMRELSIQELKTLSADGHLQYDQDLRLWRHQLPISYAIHARSSESASDPHLSISAEEIAA</sequence>
<evidence type="ECO:0000313" key="1">
    <source>
        <dbReference type="EMBL" id="KAA9004562.1"/>
    </source>
</evidence>
<dbReference type="Pfam" id="PF11397">
    <property type="entry name" value="GlcNAc"/>
    <property type="match status" value="1"/>
</dbReference>
<dbReference type="PANTHER" id="PTHR34496">
    <property type="entry name" value="GLCNAC TRANSFERASE-RELATED"/>
    <property type="match status" value="1"/>
</dbReference>
<organism evidence="1 2">
    <name type="scientific">Stenotrophomonas cyclobalanopsidis</name>
    <dbReference type="NCBI Taxonomy" id="2771362"/>
    <lineage>
        <taxon>Bacteria</taxon>
        <taxon>Pseudomonadati</taxon>
        <taxon>Pseudomonadota</taxon>
        <taxon>Gammaproteobacteria</taxon>
        <taxon>Lysobacterales</taxon>
        <taxon>Lysobacteraceae</taxon>
        <taxon>Stenotrophomonas</taxon>
    </lineage>
</organism>
<dbReference type="SUPFAM" id="SSF53448">
    <property type="entry name" value="Nucleotide-diphospho-sugar transferases"/>
    <property type="match status" value="1"/>
</dbReference>
<dbReference type="PANTHER" id="PTHR34496:SF10">
    <property type="entry name" value="GLCNAC TRANSFERASE"/>
    <property type="match status" value="1"/>
</dbReference>
<name>A0ABQ6T632_9GAMM</name>
<protein>
    <submittedName>
        <fullName evidence="1">N-acetylglucosaminyltransferase</fullName>
    </submittedName>
</protein>
<dbReference type="EMBL" id="VYKI01000001">
    <property type="protein sequence ID" value="KAA9004562.1"/>
    <property type="molecule type" value="Genomic_DNA"/>
</dbReference>
<accession>A0ABQ6T632</accession>
<dbReference type="RefSeq" id="WP_150453210.1">
    <property type="nucleotide sequence ID" value="NZ_VYKI01000001.1"/>
</dbReference>
<dbReference type="InterPro" id="IPR029044">
    <property type="entry name" value="Nucleotide-diphossugar_trans"/>
</dbReference>
<gene>
    <name evidence="1" type="ORF">FJU31_01580</name>
</gene>
<comment type="caution">
    <text evidence="1">The sequence shown here is derived from an EMBL/GenBank/DDBJ whole genome shotgun (WGS) entry which is preliminary data.</text>
</comment>
<dbReference type="GO" id="GO:0016757">
    <property type="term" value="F:glycosyltransferase activity"/>
    <property type="evidence" value="ECO:0007669"/>
    <property type="project" value="UniProtKB-KW"/>
</dbReference>
<dbReference type="Proteomes" id="UP000326367">
    <property type="component" value="Unassembled WGS sequence"/>
</dbReference>
<evidence type="ECO:0000313" key="2">
    <source>
        <dbReference type="Proteomes" id="UP000326367"/>
    </source>
</evidence>
<keyword evidence="1" id="KW-0328">Glycosyltransferase</keyword>
<keyword evidence="1" id="KW-0808">Transferase</keyword>
<dbReference type="InterPro" id="IPR021067">
    <property type="entry name" value="Glycosyltransferase"/>
</dbReference>
<reference evidence="1 2" key="1">
    <citation type="journal article" date="2020" name="Antonie Van Leeuwenhoek">
        <title>Stenotrophomonas cyclobalanopsidis sp. nov., isolated from the leaf spot disease of Cyclobalanopsis patelliformis.</title>
        <authorList>
            <person name="Bian D.R."/>
            <person name="Xue H."/>
            <person name="Piao C.G."/>
            <person name="Li Y."/>
        </authorList>
    </citation>
    <scope>NUCLEOTIDE SEQUENCE [LARGE SCALE GENOMIC DNA]</scope>
    <source>
        <strain evidence="1 2">TPQG1-4</strain>
    </source>
</reference>
<keyword evidence="2" id="KW-1185">Reference proteome</keyword>